<keyword evidence="5" id="KW-1185">Reference proteome</keyword>
<dbReference type="InterPro" id="IPR038610">
    <property type="entry name" value="FliK-like_C_sf"/>
</dbReference>
<name>A0A918K7A4_9GAMM</name>
<dbReference type="PANTHER" id="PTHR37533:SF2">
    <property type="entry name" value="FLAGELLAR HOOK-LENGTH CONTROL PROTEIN"/>
    <property type="match status" value="1"/>
</dbReference>
<feature type="region of interest" description="Disordered" evidence="2">
    <location>
        <begin position="374"/>
        <end position="428"/>
    </location>
</feature>
<dbReference type="Proteomes" id="UP000626148">
    <property type="component" value="Unassembled WGS sequence"/>
</dbReference>
<evidence type="ECO:0000313" key="4">
    <source>
        <dbReference type="EMBL" id="GGX50749.1"/>
    </source>
</evidence>
<dbReference type="Gene3D" id="3.30.750.140">
    <property type="match status" value="1"/>
</dbReference>
<organism evidence="4 5">
    <name type="scientific">Saccharospirillum salsuginis</name>
    <dbReference type="NCBI Taxonomy" id="418750"/>
    <lineage>
        <taxon>Bacteria</taxon>
        <taxon>Pseudomonadati</taxon>
        <taxon>Pseudomonadota</taxon>
        <taxon>Gammaproteobacteria</taxon>
        <taxon>Oceanospirillales</taxon>
        <taxon>Saccharospirillaceae</taxon>
        <taxon>Saccharospirillum</taxon>
    </lineage>
</organism>
<dbReference type="InterPro" id="IPR021136">
    <property type="entry name" value="Flagellar_hook_control-like_C"/>
</dbReference>
<reference evidence="4" key="1">
    <citation type="journal article" date="2014" name="Int. J. Syst. Evol. Microbiol.">
        <title>Complete genome sequence of Corynebacterium casei LMG S-19264T (=DSM 44701T), isolated from a smear-ripened cheese.</title>
        <authorList>
            <consortium name="US DOE Joint Genome Institute (JGI-PGF)"/>
            <person name="Walter F."/>
            <person name="Albersmeier A."/>
            <person name="Kalinowski J."/>
            <person name="Ruckert C."/>
        </authorList>
    </citation>
    <scope>NUCLEOTIDE SEQUENCE</scope>
    <source>
        <strain evidence="4">KCTC 22169</strain>
    </source>
</reference>
<keyword evidence="1" id="KW-0175">Coiled coil</keyword>
<dbReference type="EMBL" id="BMXR01000004">
    <property type="protein sequence ID" value="GGX50749.1"/>
    <property type="molecule type" value="Genomic_DNA"/>
</dbReference>
<dbReference type="Pfam" id="PF02120">
    <property type="entry name" value="Flg_hook"/>
    <property type="match status" value="1"/>
</dbReference>
<dbReference type="InterPro" id="IPR052563">
    <property type="entry name" value="FliK"/>
</dbReference>
<protein>
    <recommendedName>
        <fullName evidence="3">Flagellar hook-length control protein-like C-terminal domain-containing protein</fullName>
    </recommendedName>
</protein>
<accession>A0A918K7A4</accession>
<evidence type="ECO:0000259" key="3">
    <source>
        <dbReference type="Pfam" id="PF02120"/>
    </source>
</evidence>
<reference evidence="4" key="2">
    <citation type="submission" date="2020-09" db="EMBL/GenBank/DDBJ databases">
        <authorList>
            <person name="Sun Q."/>
            <person name="Kim S."/>
        </authorList>
    </citation>
    <scope>NUCLEOTIDE SEQUENCE</scope>
    <source>
        <strain evidence="4">KCTC 22169</strain>
    </source>
</reference>
<evidence type="ECO:0000256" key="1">
    <source>
        <dbReference type="SAM" id="Coils"/>
    </source>
</evidence>
<dbReference type="CDD" id="cd17470">
    <property type="entry name" value="T3SS_Flik_C"/>
    <property type="match status" value="1"/>
</dbReference>
<sequence>MPLQAGSETAKGQFLPLLRQGEGADSALDVSPTELLDDLSLRLEDLTETIDQLLAKEANADGEGPLSQFLKQELGLDQQSVDQVMQALKNWIENPPEVAMTPEQLESMDPEVLNQIEGLSRLLGDLDQELSRWLAEIDPEQAPTVAPDGGPSPLASLADMFPAEMRRLGEGKPEGDSKEPPSPARFIARTLQTVLNSATNGSLPSSPDMSRPELALLTTGASQPSNDVSFNNTLLDMARATFARKAGAESESPMQLASLSDAADTAVLEAKGLAQKPDLTGVDRGLMRAVERPVMANEMGRQLGERVLMMARGEIKQASIRLDPPELGMMDIKISVQNDQTQVQIVVQNPQVREALESQSAKLREFLEQQGLSLDNLDVREESRGQSDGDESGDGDGRDSSGEPGSGLADEGGEPLRQWRQGLVDDFV</sequence>
<feature type="domain" description="Flagellar hook-length control protein-like C-terminal" evidence="3">
    <location>
        <begin position="305"/>
        <end position="386"/>
    </location>
</feature>
<feature type="coiled-coil region" evidence="1">
    <location>
        <begin position="36"/>
        <end position="63"/>
    </location>
</feature>
<comment type="caution">
    <text evidence="4">The sequence shown here is derived from an EMBL/GenBank/DDBJ whole genome shotgun (WGS) entry which is preliminary data.</text>
</comment>
<gene>
    <name evidence="4" type="ORF">GCM10007392_17400</name>
</gene>
<proteinExistence type="predicted"/>
<dbReference type="AlphaFoldDB" id="A0A918K7A4"/>
<evidence type="ECO:0000313" key="5">
    <source>
        <dbReference type="Proteomes" id="UP000626148"/>
    </source>
</evidence>
<feature type="compositionally biased region" description="Basic and acidic residues" evidence="2">
    <location>
        <begin position="377"/>
        <end position="387"/>
    </location>
</feature>
<dbReference type="PANTHER" id="PTHR37533">
    <property type="entry name" value="FLAGELLAR HOOK-LENGTH CONTROL PROTEIN"/>
    <property type="match status" value="1"/>
</dbReference>
<evidence type="ECO:0000256" key="2">
    <source>
        <dbReference type="SAM" id="MobiDB-lite"/>
    </source>
</evidence>